<feature type="signal peptide" evidence="2">
    <location>
        <begin position="1"/>
        <end position="33"/>
    </location>
</feature>
<dbReference type="PROSITE" id="PS51257">
    <property type="entry name" value="PROKAR_LIPOPROTEIN"/>
    <property type="match status" value="1"/>
</dbReference>
<dbReference type="PANTHER" id="PTHR24094">
    <property type="entry name" value="SECRETED PROTEIN"/>
    <property type="match status" value="1"/>
</dbReference>
<dbReference type="EMBL" id="LR134479">
    <property type="protein sequence ID" value="VEI22421.1"/>
    <property type="molecule type" value="Genomic_DNA"/>
</dbReference>
<feature type="chain" id="PRO_5039366890" evidence="2">
    <location>
        <begin position="34"/>
        <end position="374"/>
    </location>
</feature>
<feature type="region of interest" description="Disordered" evidence="1">
    <location>
        <begin position="295"/>
        <end position="330"/>
    </location>
</feature>
<sequence>MPARFRRTQKPATIAISSFAVVCALILSGCSTETVTVEGPTASSASPTAASTHNQLSSPSSTPYVSPAAAFETQEEDAEEQTHDTGISPEQEANPVTTLPAANVSDAASALTTLQSLPVKGRAPKTGYSRDQFGHAWTDTDRNGCDTRNDILRRDLYEVTVKPGTRACTVLSGTLEDPYTGVSIHFRRGKDTSRAVQIDHVVALSDAWQTGAQELSKQQRIELANDPDNLLAVDGAANQQKSDADAATWLPANKAYRCIYVEKQVRIKAKYGLWVKAAEKEAMVRVLNDCVSSENSGTIEHTPVASPITEPTRGTPQARVQAPTQEPDSAGTYYKTCAEAQAAGAAPIRRGQPGYRAALDRDGDGVACEVTTKH</sequence>
<dbReference type="SMART" id="SM00894">
    <property type="entry name" value="Excalibur"/>
    <property type="match status" value="1"/>
</dbReference>
<protein>
    <submittedName>
        <fullName evidence="4">Domain of uncharacterized function (DUF1994)</fullName>
    </submittedName>
</protein>
<accession>A0A7Z9A3H2</accession>
<feature type="domain" description="Excalibur calcium-binding" evidence="3">
    <location>
        <begin position="333"/>
        <end position="369"/>
    </location>
</feature>
<organism evidence="4 5">
    <name type="scientific">Rothia aeria</name>
    <dbReference type="NCBI Taxonomy" id="172042"/>
    <lineage>
        <taxon>Bacteria</taxon>
        <taxon>Bacillati</taxon>
        <taxon>Actinomycetota</taxon>
        <taxon>Actinomycetes</taxon>
        <taxon>Micrococcales</taxon>
        <taxon>Micrococcaceae</taxon>
        <taxon>Rothia</taxon>
    </lineage>
</organism>
<dbReference type="Pfam" id="PF05901">
    <property type="entry name" value="Excalibur"/>
    <property type="match status" value="1"/>
</dbReference>
<name>A0A7Z9A3H2_9MICC</name>
<feature type="compositionally biased region" description="Polar residues" evidence="1">
    <location>
        <begin position="53"/>
        <end position="64"/>
    </location>
</feature>
<reference evidence="4 5" key="1">
    <citation type="submission" date="2018-12" db="EMBL/GenBank/DDBJ databases">
        <authorList>
            <consortium name="Pathogen Informatics"/>
        </authorList>
    </citation>
    <scope>NUCLEOTIDE SEQUENCE [LARGE SCALE GENOMIC DNA]</scope>
    <source>
        <strain evidence="4 5">NCTC10207</strain>
    </source>
</reference>
<dbReference type="InterPro" id="IPR011089">
    <property type="entry name" value="GmrSD_C"/>
</dbReference>
<keyword evidence="2" id="KW-0732">Signal</keyword>
<feature type="compositionally biased region" description="Low complexity" evidence="1">
    <location>
        <begin position="40"/>
        <end position="52"/>
    </location>
</feature>
<evidence type="ECO:0000313" key="5">
    <source>
        <dbReference type="Proteomes" id="UP000282386"/>
    </source>
</evidence>
<dbReference type="Proteomes" id="UP000282386">
    <property type="component" value="Chromosome"/>
</dbReference>
<dbReference type="PANTHER" id="PTHR24094:SF15">
    <property type="entry name" value="AMP-DEPENDENT SYNTHETASE_LIGASE DOMAIN-CONTAINING PROTEIN-RELATED"/>
    <property type="match status" value="1"/>
</dbReference>
<gene>
    <name evidence="4" type="ORF">NCTC10207_00497</name>
</gene>
<evidence type="ECO:0000256" key="1">
    <source>
        <dbReference type="SAM" id="MobiDB-lite"/>
    </source>
</evidence>
<evidence type="ECO:0000256" key="2">
    <source>
        <dbReference type="SAM" id="SignalP"/>
    </source>
</evidence>
<evidence type="ECO:0000259" key="3">
    <source>
        <dbReference type="SMART" id="SM00894"/>
    </source>
</evidence>
<proteinExistence type="predicted"/>
<dbReference type="AlphaFoldDB" id="A0A7Z9A3H2"/>
<dbReference type="InterPro" id="IPR008613">
    <property type="entry name" value="Excalibur_Ca-bd_domain"/>
</dbReference>
<evidence type="ECO:0000313" key="4">
    <source>
        <dbReference type="EMBL" id="VEI22421.1"/>
    </source>
</evidence>
<dbReference type="Pfam" id="PF07510">
    <property type="entry name" value="GmrSD_C"/>
    <property type="match status" value="1"/>
</dbReference>
<feature type="region of interest" description="Disordered" evidence="1">
    <location>
        <begin position="37"/>
        <end position="93"/>
    </location>
</feature>